<dbReference type="AlphaFoldDB" id="A0A455UA11"/>
<protein>
    <submittedName>
        <fullName evidence="1">Uncharacterized protein</fullName>
    </submittedName>
</protein>
<sequence length="56" mass="6145">MRERLENAGFILSDQVDLVSMISRGGRFQPASLKAVDDVYPTTAPHTSILVMAPNK</sequence>
<dbReference type="KEGG" id="hsr:HSBAA_43120"/>
<accession>A0A455UA11</accession>
<gene>
    <name evidence="1" type="ORF">HSBAA_43120</name>
</gene>
<proteinExistence type="predicted"/>
<organism evidence="1 2">
    <name type="scientific">Vreelandella sulfidaeris</name>
    <dbReference type="NCBI Taxonomy" id="115553"/>
    <lineage>
        <taxon>Bacteria</taxon>
        <taxon>Pseudomonadati</taxon>
        <taxon>Pseudomonadota</taxon>
        <taxon>Gammaproteobacteria</taxon>
        <taxon>Oceanospirillales</taxon>
        <taxon>Halomonadaceae</taxon>
        <taxon>Vreelandella</taxon>
    </lineage>
</organism>
<dbReference type="EMBL" id="AP019514">
    <property type="protein sequence ID" value="BBI63006.1"/>
    <property type="molecule type" value="Genomic_DNA"/>
</dbReference>
<dbReference type="Proteomes" id="UP000320231">
    <property type="component" value="Chromosome"/>
</dbReference>
<reference evidence="1 2" key="1">
    <citation type="journal article" date="2019" name="Microbiol. Resour. Announc.">
        <title>Complete Genome Sequence of Halomonas sulfidaeris Strain Esulfide1 Isolated from a Metal Sulfide Rock at a Depth of 2,200 Meters, Obtained Using Nanopore Sequencing.</title>
        <authorList>
            <person name="Saito M."/>
            <person name="Nishigata A."/>
            <person name="Galipon J."/>
            <person name="Arakawa K."/>
        </authorList>
    </citation>
    <scope>NUCLEOTIDE SEQUENCE [LARGE SCALE GENOMIC DNA]</scope>
    <source>
        <strain evidence="1 2">ATCC BAA-803</strain>
    </source>
</reference>
<evidence type="ECO:0000313" key="1">
    <source>
        <dbReference type="EMBL" id="BBI63006.1"/>
    </source>
</evidence>
<name>A0A455UA11_9GAMM</name>
<evidence type="ECO:0000313" key="2">
    <source>
        <dbReference type="Proteomes" id="UP000320231"/>
    </source>
</evidence>